<dbReference type="EMBL" id="CAJVPM010001636">
    <property type="protein sequence ID" value="CAG8470574.1"/>
    <property type="molecule type" value="Genomic_DNA"/>
</dbReference>
<protein>
    <submittedName>
        <fullName evidence="1">10235_t:CDS:1</fullName>
    </submittedName>
</protein>
<dbReference type="Proteomes" id="UP000789860">
    <property type="component" value="Unassembled WGS sequence"/>
</dbReference>
<accession>A0ACA9KFN3</accession>
<evidence type="ECO:0000313" key="2">
    <source>
        <dbReference type="Proteomes" id="UP000789860"/>
    </source>
</evidence>
<proteinExistence type="predicted"/>
<organism evidence="1 2">
    <name type="scientific">Scutellospora calospora</name>
    <dbReference type="NCBI Taxonomy" id="85575"/>
    <lineage>
        <taxon>Eukaryota</taxon>
        <taxon>Fungi</taxon>
        <taxon>Fungi incertae sedis</taxon>
        <taxon>Mucoromycota</taxon>
        <taxon>Glomeromycotina</taxon>
        <taxon>Glomeromycetes</taxon>
        <taxon>Diversisporales</taxon>
        <taxon>Gigasporaceae</taxon>
        <taxon>Scutellospora</taxon>
    </lineage>
</organism>
<keyword evidence="2" id="KW-1185">Reference proteome</keyword>
<gene>
    <name evidence="1" type="ORF">SCALOS_LOCUS2009</name>
</gene>
<evidence type="ECO:0000313" key="1">
    <source>
        <dbReference type="EMBL" id="CAG8470574.1"/>
    </source>
</evidence>
<sequence>MNGLFKGALGINEKGIKKILACYESGKSHLEAILRQDILKTEPRVTSKCSARDVDYYIYAKLEKMRKEKKKTSKIIIQEETLYSLLNNPLEIQQHSLETLLPMQVEDNERPRCRITTEAEKNVLSPLFKNISSLLISEVIRVFEVLNMISPYSWTVDRIRIYWRNNRNRR</sequence>
<name>A0ACA9KFN3_9GLOM</name>
<reference evidence="1" key="1">
    <citation type="submission" date="2021-06" db="EMBL/GenBank/DDBJ databases">
        <authorList>
            <person name="Kallberg Y."/>
            <person name="Tangrot J."/>
            <person name="Rosling A."/>
        </authorList>
    </citation>
    <scope>NUCLEOTIDE SEQUENCE</scope>
    <source>
        <strain evidence="1">AU212A</strain>
    </source>
</reference>
<comment type="caution">
    <text evidence="1">The sequence shown here is derived from an EMBL/GenBank/DDBJ whole genome shotgun (WGS) entry which is preliminary data.</text>
</comment>